<gene>
    <name evidence="1" type="ORF">HNQ65_000166</name>
</gene>
<reference evidence="1 2" key="1">
    <citation type="submission" date="2020-08" db="EMBL/GenBank/DDBJ databases">
        <title>Genomic Encyclopedia of Type Strains, Phase IV (KMG-IV): sequencing the most valuable type-strain genomes for metagenomic binning, comparative biology and taxonomic classification.</title>
        <authorList>
            <person name="Goeker M."/>
        </authorList>
    </citation>
    <scope>NUCLEOTIDE SEQUENCE [LARGE SCALE GENOMIC DNA]</scope>
    <source>
        <strain evidence="1 2">DSM 12252</strain>
    </source>
</reference>
<dbReference type="AlphaFoldDB" id="A0A7W7Y716"/>
<sequence>MSEETISAAKEQPQAACCTHCGALEATKVGDEHICDDCYIACGSCCAGDE</sequence>
<evidence type="ECO:0000313" key="2">
    <source>
        <dbReference type="Proteomes" id="UP000590740"/>
    </source>
</evidence>
<evidence type="ECO:0000313" key="1">
    <source>
        <dbReference type="EMBL" id="MBB5030612.1"/>
    </source>
</evidence>
<proteinExistence type="predicted"/>
<protein>
    <submittedName>
        <fullName evidence="1">Uncharacterized protein</fullName>
    </submittedName>
</protein>
<dbReference type="RefSeq" id="WP_184337427.1">
    <property type="nucleotide sequence ID" value="NZ_JACHIG010000001.1"/>
</dbReference>
<organism evidence="1 2">
    <name type="scientific">Prosthecobacter vanneervenii</name>
    <dbReference type="NCBI Taxonomy" id="48466"/>
    <lineage>
        <taxon>Bacteria</taxon>
        <taxon>Pseudomonadati</taxon>
        <taxon>Verrucomicrobiota</taxon>
        <taxon>Verrucomicrobiia</taxon>
        <taxon>Verrucomicrobiales</taxon>
        <taxon>Verrucomicrobiaceae</taxon>
        <taxon>Prosthecobacter</taxon>
    </lineage>
</organism>
<name>A0A7W7Y716_9BACT</name>
<accession>A0A7W7Y716</accession>
<comment type="caution">
    <text evidence="1">The sequence shown here is derived from an EMBL/GenBank/DDBJ whole genome shotgun (WGS) entry which is preliminary data.</text>
</comment>
<dbReference type="Proteomes" id="UP000590740">
    <property type="component" value="Unassembled WGS sequence"/>
</dbReference>
<keyword evidence="2" id="KW-1185">Reference proteome</keyword>
<dbReference type="EMBL" id="JACHIG010000001">
    <property type="protein sequence ID" value="MBB5030612.1"/>
    <property type="molecule type" value="Genomic_DNA"/>
</dbReference>